<dbReference type="NCBIfam" id="TIGR01359">
    <property type="entry name" value="UMP_CMP_kin_fam"/>
    <property type="match status" value="1"/>
</dbReference>
<dbReference type="InterPro" id="IPR027417">
    <property type="entry name" value="P-loop_NTPase"/>
</dbReference>
<comment type="catalytic activity">
    <reaction evidence="5">
        <text>UMP + ATP = UDP + ADP</text>
        <dbReference type="Rhea" id="RHEA:24400"/>
        <dbReference type="ChEBI" id="CHEBI:30616"/>
        <dbReference type="ChEBI" id="CHEBI:57865"/>
        <dbReference type="ChEBI" id="CHEBI:58223"/>
        <dbReference type="ChEBI" id="CHEBI:456216"/>
        <dbReference type="EC" id="2.7.4.14"/>
    </reaction>
</comment>
<keyword evidence="3 6" id="KW-0418">Kinase</keyword>
<accession>A0ABQ7JCX8</accession>
<comment type="caution">
    <text evidence="7">The sequence shown here is derived from an EMBL/GenBank/DDBJ whole genome shotgun (WGS) entry which is preliminary data.</text>
</comment>
<gene>
    <name evidence="7" type="ORF">IE077_001423</name>
</gene>
<dbReference type="PANTHER" id="PTHR23359">
    <property type="entry name" value="NUCLEOTIDE KINASE"/>
    <property type="match status" value="1"/>
</dbReference>
<dbReference type="PRINTS" id="PR00094">
    <property type="entry name" value="ADENYLTKNASE"/>
</dbReference>
<evidence type="ECO:0000256" key="4">
    <source>
        <dbReference type="ARBA" id="ARBA00022840"/>
    </source>
</evidence>
<dbReference type="CDD" id="cd01428">
    <property type="entry name" value="ADK"/>
    <property type="match status" value="1"/>
</dbReference>
<name>A0ABQ7JCX8_9APIC</name>
<dbReference type="SUPFAM" id="SSF52540">
    <property type="entry name" value="P-loop containing nucleoside triphosphate hydrolases"/>
    <property type="match status" value="1"/>
</dbReference>
<keyword evidence="8" id="KW-1185">Reference proteome</keyword>
<dbReference type="EMBL" id="JADAQX010000114">
    <property type="protein sequence ID" value="KAF8821877.1"/>
    <property type="molecule type" value="Genomic_DNA"/>
</dbReference>
<organism evidence="7 8">
    <name type="scientific">Cardiosporidium cionae</name>
    <dbReference type="NCBI Taxonomy" id="476202"/>
    <lineage>
        <taxon>Eukaryota</taxon>
        <taxon>Sar</taxon>
        <taxon>Alveolata</taxon>
        <taxon>Apicomplexa</taxon>
        <taxon>Aconoidasida</taxon>
        <taxon>Nephromycida</taxon>
        <taxon>Cardiosporidium</taxon>
    </lineage>
</organism>
<sequence length="295" mass="34065">MKTSRFVQLHMQLHKNLASSSSSNSFFFRSQKELHQQACFESYTTSKLLFIRPLNRVELTSSQRLSTVSLIASTTPHFYFVSDKRVLSNLLYPDKMEDTQDKEKKPLVVFVLGGPGSGKGTQCKNIADNYRFIHISAGDCLREEQCIQDSKYGKIIATAIKEGAIVPAEITIMLMRKKMIKSGWGNCRFLIDGFPRNQDNLDEWLRVMANEVDMRFCLFLDCPEKEMASRLLSRARESGREDDNIDTIKKRFNLYSKETSQIIQWFESRNKTKRVDASGTREDVWQQLQKIFGNL</sequence>
<dbReference type="InterPro" id="IPR000850">
    <property type="entry name" value="Adenylat/UMP-CMP_kin"/>
</dbReference>
<proteinExistence type="inferred from homology"/>
<evidence type="ECO:0000256" key="5">
    <source>
        <dbReference type="ARBA" id="ARBA00048116"/>
    </source>
</evidence>
<evidence type="ECO:0000313" key="7">
    <source>
        <dbReference type="EMBL" id="KAF8821877.1"/>
    </source>
</evidence>
<keyword evidence="4" id="KW-0067">ATP-binding</keyword>
<evidence type="ECO:0000256" key="2">
    <source>
        <dbReference type="ARBA" id="ARBA00022741"/>
    </source>
</evidence>
<reference evidence="7 8" key="1">
    <citation type="journal article" date="2020" name="bioRxiv">
        <title>Metabolic contributions of an alphaproteobacterial endosymbiont in the apicomplexan Cardiosporidium cionae.</title>
        <authorList>
            <person name="Hunter E.S."/>
            <person name="Paight C.J."/>
            <person name="Lane C.E."/>
        </authorList>
    </citation>
    <scope>NUCLEOTIDE SEQUENCE [LARGE SCALE GENOMIC DNA]</scope>
    <source>
        <strain evidence="7">ESH_2018</strain>
    </source>
</reference>
<dbReference type="GO" id="GO:0016301">
    <property type="term" value="F:kinase activity"/>
    <property type="evidence" value="ECO:0007669"/>
    <property type="project" value="UniProtKB-KW"/>
</dbReference>
<dbReference type="Pfam" id="PF00406">
    <property type="entry name" value="ADK"/>
    <property type="match status" value="1"/>
</dbReference>
<dbReference type="Proteomes" id="UP000823046">
    <property type="component" value="Unassembled WGS sequence"/>
</dbReference>
<evidence type="ECO:0000256" key="3">
    <source>
        <dbReference type="ARBA" id="ARBA00022777"/>
    </source>
</evidence>
<keyword evidence="2" id="KW-0547">Nucleotide-binding</keyword>
<evidence type="ECO:0000313" key="8">
    <source>
        <dbReference type="Proteomes" id="UP000823046"/>
    </source>
</evidence>
<protein>
    <submittedName>
        <fullName evidence="7">UMP-CMP kinase</fullName>
    </submittedName>
</protein>
<comment type="similarity">
    <text evidence="6">Belongs to the adenylate kinase family.</text>
</comment>
<dbReference type="Gene3D" id="3.40.50.300">
    <property type="entry name" value="P-loop containing nucleotide triphosphate hydrolases"/>
    <property type="match status" value="1"/>
</dbReference>
<dbReference type="HAMAP" id="MF_00235">
    <property type="entry name" value="Adenylate_kinase_Adk"/>
    <property type="match status" value="1"/>
</dbReference>
<keyword evidence="1 6" id="KW-0808">Transferase</keyword>
<evidence type="ECO:0000256" key="6">
    <source>
        <dbReference type="RuleBase" id="RU003330"/>
    </source>
</evidence>
<dbReference type="InterPro" id="IPR006266">
    <property type="entry name" value="UMP_CMP_kinase"/>
</dbReference>
<evidence type="ECO:0000256" key="1">
    <source>
        <dbReference type="ARBA" id="ARBA00022679"/>
    </source>
</evidence>